<sequence length="411" mass="45461">MFTKSSYIQKVISVEMDIGARCCRGLRLHAHRNESDARVNYYQLLSLTEDCSDSDIRLRYKELTESLKSLPSVDPRIKRTIKEAYKVLSNPASRAMYDANLKSSIFNSQSSGAANEITSWQFHGNADEDRVTEVDSDSDTASTASYSPGSKRNDLGRFLRNIFRSNSKSSVMDHPIPENRDIFTEVDVNLLDFISGGTVKVCVNKFDSCSDCNSANEDTGKYFAACGKCGGSGMISKSQRTPFGYISTSRSCVTCNGCGLKRIRDCTTCNNMRCIQQECIVDVPIPRGTKPGSTLRVKGGGHYVGRFPCAGDLFVKLVSAGNESEFVKDHKVYTVACLDYVDAILGVAIDVKTFCGTKHVEVPACTQHGDEVLVGNYEGIEHVIKFHISLPKHASQEEILLLNKIRDMKRQ</sequence>
<dbReference type="Gene3D" id="1.10.287.110">
    <property type="entry name" value="DnaJ domain"/>
    <property type="match status" value="1"/>
</dbReference>
<dbReference type="Gene3D" id="2.10.230.10">
    <property type="entry name" value="Heat shock protein DnaJ, cysteine-rich domain"/>
    <property type="match status" value="1"/>
</dbReference>
<evidence type="ECO:0000256" key="2">
    <source>
        <dbReference type="ARBA" id="ARBA00022737"/>
    </source>
</evidence>
<dbReference type="InterPro" id="IPR002939">
    <property type="entry name" value="DnaJ_C"/>
</dbReference>
<dbReference type="GO" id="GO:0051082">
    <property type="term" value="F:unfolded protein binding"/>
    <property type="evidence" value="ECO:0007669"/>
    <property type="project" value="InterPro"/>
</dbReference>
<keyword evidence="1 5" id="KW-0479">Metal-binding</keyword>
<dbReference type="InterPro" id="IPR001305">
    <property type="entry name" value="HSP_DnaJ_Cys-rich_dom"/>
</dbReference>
<dbReference type="GeneID" id="39875201"/>
<dbReference type="OrthoDB" id="10256793at2759"/>
<dbReference type="CDD" id="cd06257">
    <property type="entry name" value="DnaJ"/>
    <property type="match status" value="1"/>
</dbReference>
<evidence type="ECO:0000256" key="5">
    <source>
        <dbReference type="PROSITE-ProRule" id="PRU00546"/>
    </source>
</evidence>
<feature type="region of interest" description="Disordered" evidence="6">
    <location>
        <begin position="129"/>
        <end position="149"/>
    </location>
</feature>
<dbReference type="GO" id="GO:0042026">
    <property type="term" value="P:protein refolding"/>
    <property type="evidence" value="ECO:0007669"/>
    <property type="project" value="TreeGrafter"/>
</dbReference>
<dbReference type="InterPro" id="IPR001623">
    <property type="entry name" value="DnaJ_domain"/>
</dbReference>
<evidence type="ECO:0000313" key="10">
    <source>
        <dbReference type="Proteomes" id="UP000236319"/>
    </source>
</evidence>
<keyword evidence="10" id="KW-1185">Reference proteome</keyword>
<dbReference type="RefSeq" id="XP_028867674.1">
    <property type="nucleotide sequence ID" value="XM_029011841.1"/>
</dbReference>
<evidence type="ECO:0000256" key="6">
    <source>
        <dbReference type="SAM" id="MobiDB-lite"/>
    </source>
</evidence>
<organism evidence="9 10">
    <name type="scientific">Babesia ovata</name>
    <dbReference type="NCBI Taxonomy" id="189622"/>
    <lineage>
        <taxon>Eukaryota</taxon>
        <taxon>Sar</taxon>
        <taxon>Alveolata</taxon>
        <taxon>Apicomplexa</taxon>
        <taxon>Aconoidasida</taxon>
        <taxon>Piroplasmida</taxon>
        <taxon>Babesiidae</taxon>
        <taxon>Babesia</taxon>
    </lineage>
</organism>
<dbReference type="PANTHER" id="PTHR43096:SF68">
    <property type="entry name" value="CHAPERONE DNAJ C-TERMINAL DOMAIN-CONTAINING PROTEIN"/>
    <property type="match status" value="1"/>
</dbReference>
<dbReference type="SUPFAM" id="SSF57938">
    <property type="entry name" value="DnaJ/Hsp40 cysteine-rich domain"/>
    <property type="match status" value="1"/>
</dbReference>
<keyword evidence="4 5" id="KW-0862">Zinc</keyword>
<evidence type="ECO:0000259" key="7">
    <source>
        <dbReference type="PROSITE" id="PS50076"/>
    </source>
</evidence>
<feature type="domain" description="J" evidence="7">
    <location>
        <begin position="40"/>
        <end position="101"/>
    </location>
</feature>
<accession>A0A2H6KEK8</accession>
<dbReference type="GO" id="GO:0031072">
    <property type="term" value="F:heat shock protein binding"/>
    <property type="evidence" value="ECO:0007669"/>
    <property type="project" value="InterPro"/>
</dbReference>
<dbReference type="Pfam" id="PF01556">
    <property type="entry name" value="DnaJ_C"/>
    <property type="match status" value="1"/>
</dbReference>
<dbReference type="Pfam" id="PF00226">
    <property type="entry name" value="DnaJ"/>
    <property type="match status" value="1"/>
</dbReference>
<evidence type="ECO:0000256" key="3">
    <source>
        <dbReference type="ARBA" id="ARBA00022771"/>
    </source>
</evidence>
<dbReference type="PANTHER" id="PTHR43096">
    <property type="entry name" value="DNAJ HOMOLOG 1, MITOCHONDRIAL-RELATED"/>
    <property type="match status" value="1"/>
</dbReference>
<dbReference type="Proteomes" id="UP000236319">
    <property type="component" value="Unassembled WGS sequence"/>
</dbReference>
<dbReference type="InterPro" id="IPR036410">
    <property type="entry name" value="HSP_DnaJ_Cys-rich_dom_sf"/>
</dbReference>
<dbReference type="GO" id="GO:0008270">
    <property type="term" value="F:zinc ion binding"/>
    <property type="evidence" value="ECO:0007669"/>
    <property type="project" value="UniProtKB-KW"/>
</dbReference>
<feature type="domain" description="CR-type" evidence="8">
    <location>
        <begin position="196"/>
        <end position="278"/>
    </location>
</feature>
<comment type="caution">
    <text evidence="9">The sequence shown here is derived from an EMBL/GenBank/DDBJ whole genome shotgun (WGS) entry which is preliminary data.</text>
</comment>
<dbReference type="CDD" id="cd10719">
    <property type="entry name" value="DnaJ_zf"/>
    <property type="match status" value="1"/>
</dbReference>
<dbReference type="PROSITE" id="PS51188">
    <property type="entry name" value="ZF_CR"/>
    <property type="match status" value="1"/>
</dbReference>
<dbReference type="InterPro" id="IPR008971">
    <property type="entry name" value="HSP40/DnaJ_pept-bd"/>
</dbReference>
<feature type="zinc finger region" description="CR-type" evidence="5">
    <location>
        <begin position="196"/>
        <end position="278"/>
    </location>
</feature>
<evidence type="ECO:0000256" key="4">
    <source>
        <dbReference type="ARBA" id="ARBA00022833"/>
    </source>
</evidence>
<dbReference type="InterPro" id="IPR036869">
    <property type="entry name" value="J_dom_sf"/>
</dbReference>
<dbReference type="GO" id="GO:0009535">
    <property type="term" value="C:chloroplast thylakoid membrane"/>
    <property type="evidence" value="ECO:0007669"/>
    <property type="project" value="TreeGrafter"/>
</dbReference>
<evidence type="ECO:0000256" key="1">
    <source>
        <dbReference type="ARBA" id="ARBA00022723"/>
    </source>
</evidence>
<evidence type="ECO:0000259" key="8">
    <source>
        <dbReference type="PROSITE" id="PS51188"/>
    </source>
</evidence>
<keyword evidence="2" id="KW-0677">Repeat</keyword>
<dbReference type="Gene3D" id="2.60.260.20">
    <property type="entry name" value="Urease metallochaperone UreE, N-terminal domain"/>
    <property type="match status" value="2"/>
</dbReference>
<dbReference type="EMBL" id="BDSA01000003">
    <property type="protein sequence ID" value="GBE61431.1"/>
    <property type="molecule type" value="Genomic_DNA"/>
</dbReference>
<proteinExistence type="predicted"/>
<dbReference type="VEuPathDB" id="PiroplasmaDB:BOVATA_029240"/>
<keyword evidence="3 5" id="KW-0863">Zinc-finger</keyword>
<evidence type="ECO:0000313" key="9">
    <source>
        <dbReference type="EMBL" id="GBE61431.1"/>
    </source>
</evidence>
<name>A0A2H6KEK8_9APIC</name>
<protein>
    <submittedName>
        <fullName evidence="9">Chaperone</fullName>
    </submittedName>
</protein>
<gene>
    <name evidence="9" type="ORF">BOVATA_029240</name>
</gene>
<dbReference type="SUPFAM" id="SSF46565">
    <property type="entry name" value="Chaperone J-domain"/>
    <property type="match status" value="1"/>
</dbReference>
<dbReference type="SUPFAM" id="SSF49493">
    <property type="entry name" value="HSP40/DnaJ peptide-binding domain"/>
    <property type="match status" value="1"/>
</dbReference>
<reference evidence="9 10" key="1">
    <citation type="journal article" date="2017" name="BMC Genomics">
        <title>Whole-genome assembly of Babesia ovata and comparative genomics between closely related pathogens.</title>
        <authorList>
            <person name="Yamagishi J."/>
            <person name="Asada M."/>
            <person name="Hakimi H."/>
            <person name="Tanaka T.Q."/>
            <person name="Sugimoto C."/>
            <person name="Kawazu S."/>
        </authorList>
    </citation>
    <scope>NUCLEOTIDE SEQUENCE [LARGE SCALE GENOMIC DNA]</scope>
    <source>
        <strain evidence="9 10">Miyake</strain>
    </source>
</reference>
<dbReference type="PROSITE" id="PS50076">
    <property type="entry name" value="DNAJ_2"/>
    <property type="match status" value="1"/>
</dbReference>
<dbReference type="AlphaFoldDB" id="A0A2H6KEK8"/>